<keyword evidence="1" id="KW-0812">Transmembrane</keyword>
<feature type="transmembrane region" description="Helical" evidence="1">
    <location>
        <begin position="66"/>
        <end position="91"/>
    </location>
</feature>
<evidence type="ECO:0000313" key="3">
    <source>
        <dbReference type="Proteomes" id="UP000186922"/>
    </source>
</evidence>
<comment type="caution">
    <text evidence="2">The sequence shown here is derived from an EMBL/GenBank/DDBJ whole genome shotgun (WGS) entry which is preliminary data.</text>
</comment>
<dbReference type="AlphaFoldDB" id="A0A1D1VWM5"/>
<proteinExistence type="predicted"/>
<keyword evidence="1" id="KW-0472">Membrane</keyword>
<evidence type="ECO:0000313" key="2">
    <source>
        <dbReference type="EMBL" id="GAV05461.1"/>
    </source>
</evidence>
<reference evidence="2 3" key="1">
    <citation type="journal article" date="2016" name="Nat. Commun.">
        <title>Extremotolerant tardigrade genome and improved radiotolerance of human cultured cells by tardigrade-unique protein.</title>
        <authorList>
            <person name="Hashimoto T."/>
            <person name="Horikawa D.D."/>
            <person name="Saito Y."/>
            <person name="Kuwahara H."/>
            <person name="Kozuka-Hata H."/>
            <person name="Shin-I T."/>
            <person name="Minakuchi Y."/>
            <person name="Ohishi K."/>
            <person name="Motoyama A."/>
            <person name="Aizu T."/>
            <person name="Enomoto A."/>
            <person name="Kondo K."/>
            <person name="Tanaka S."/>
            <person name="Hara Y."/>
            <person name="Koshikawa S."/>
            <person name="Sagara H."/>
            <person name="Miura T."/>
            <person name="Yokobori S."/>
            <person name="Miyagawa K."/>
            <person name="Suzuki Y."/>
            <person name="Kubo T."/>
            <person name="Oyama M."/>
            <person name="Kohara Y."/>
            <person name="Fujiyama A."/>
            <person name="Arakawa K."/>
            <person name="Katayama T."/>
            <person name="Toyoda A."/>
            <person name="Kunieda T."/>
        </authorList>
    </citation>
    <scope>NUCLEOTIDE SEQUENCE [LARGE SCALE GENOMIC DNA]</scope>
    <source>
        <strain evidence="2 3">YOKOZUNA-1</strain>
    </source>
</reference>
<protein>
    <submittedName>
        <fullName evidence="2">Uncharacterized protein</fullName>
    </submittedName>
</protein>
<organism evidence="2 3">
    <name type="scientific">Ramazzottius varieornatus</name>
    <name type="common">Water bear</name>
    <name type="synonym">Tardigrade</name>
    <dbReference type="NCBI Taxonomy" id="947166"/>
    <lineage>
        <taxon>Eukaryota</taxon>
        <taxon>Metazoa</taxon>
        <taxon>Ecdysozoa</taxon>
        <taxon>Tardigrada</taxon>
        <taxon>Eutardigrada</taxon>
        <taxon>Parachela</taxon>
        <taxon>Hypsibioidea</taxon>
        <taxon>Ramazzottiidae</taxon>
        <taxon>Ramazzottius</taxon>
    </lineage>
</organism>
<keyword evidence="1" id="KW-1133">Transmembrane helix</keyword>
<dbReference type="EMBL" id="BDGG01000012">
    <property type="protein sequence ID" value="GAV05461.1"/>
    <property type="molecule type" value="Genomic_DNA"/>
</dbReference>
<evidence type="ECO:0000256" key="1">
    <source>
        <dbReference type="SAM" id="Phobius"/>
    </source>
</evidence>
<name>A0A1D1VWM5_RAMVA</name>
<dbReference type="Proteomes" id="UP000186922">
    <property type="component" value="Unassembled WGS sequence"/>
</dbReference>
<accession>A0A1D1VWM5</accession>
<gene>
    <name evidence="2" type="primary">RvY_15592</name>
    <name evidence="2" type="synonym">RvY_15592.2</name>
    <name evidence="2" type="ORF">RvY_15592-2</name>
</gene>
<sequence>MSLQGVIIVRCLSGHVRNCQKSFTDLPYETTSLSFPSHPHSSCVKFGMSKNFPPMCRAVKIHSMALFIRSCAGFAFVISCYCLLSIATSLYSSFRESPQDTVSLSSQIWNRSGNGITLRPSSIPTISGILYAASSITSSRRPMRT</sequence>
<keyword evidence="3" id="KW-1185">Reference proteome</keyword>